<evidence type="ECO:0000256" key="1">
    <source>
        <dbReference type="SAM" id="MobiDB-lite"/>
    </source>
</evidence>
<keyword evidence="3" id="KW-1185">Reference proteome</keyword>
<feature type="compositionally biased region" description="Pro residues" evidence="1">
    <location>
        <begin position="64"/>
        <end position="74"/>
    </location>
</feature>
<reference evidence="2" key="1">
    <citation type="submission" date="2023-06" db="EMBL/GenBank/DDBJ databases">
        <title>Reference genome for the Northern bat (Eptesicus nilssonii), a most northern bat species.</title>
        <authorList>
            <person name="Laine V.N."/>
            <person name="Pulliainen A.T."/>
            <person name="Lilley T.M."/>
        </authorList>
    </citation>
    <scope>NUCLEOTIDE SEQUENCE</scope>
    <source>
        <strain evidence="2">BLF_Eptnil</strain>
        <tissue evidence="2">Kidney</tissue>
    </source>
</reference>
<dbReference type="AlphaFoldDB" id="A0AA40LFZ3"/>
<proteinExistence type="predicted"/>
<accession>A0AA40LFZ3</accession>
<dbReference type="Proteomes" id="UP001177744">
    <property type="component" value="Unassembled WGS sequence"/>
</dbReference>
<sequence length="118" mass="13061">MTRPARLGSQQSPGGQLLQIRDRGHTVEVVGKWKSGKQGKQQYWHSHGRAYTFTTHYWIIADSPTPPPPPPPDDIPMFGDSPPPPPPPPVDYEDEEAAVVQYNDLYADGDPASAPKNY</sequence>
<dbReference type="EMBL" id="JAULJE010000021">
    <property type="protein sequence ID" value="KAK1330208.1"/>
    <property type="molecule type" value="Genomic_DNA"/>
</dbReference>
<feature type="compositionally biased region" description="Pro residues" evidence="1">
    <location>
        <begin position="81"/>
        <end position="90"/>
    </location>
</feature>
<evidence type="ECO:0000313" key="2">
    <source>
        <dbReference type="EMBL" id="KAK1330208.1"/>
    </source>
</evidence>
<feature type="region of interest" description="Disordered" evidence="1">
    <location>
        <begin position="62"/>
        <end position="92"/>
    </location>
</feature>
<gene>
    <name evidence="2" type="ORF">QTO34_010394</name>
</gene>
<comment type="caution">
    <text evidence="2">The sequence shown here is derived from an EMBL/GenBank/DDBJ whole genome shotgun (WGS) entry which is preliminary data.</text>
</comment>
<name>A0AA40LFZ3_CNENI</name>
<protein>
    <submittedName>
        <fullName evidence="2">Uncharacterized protein</fullName>
    </submittedName>
</protein>
<organism evidence="2 3">
    <name type="scientific">Cnephaeus nilssonii</name>
    <name type="common">Northern bat</name>
    <name type="synonym">Eptesicus nilssonii</name>
    <dbReference type="NCBI Taxonomy" id="3371016"/>
    <lineage>
        <taxon>Eukaryota</taxon>
        <taxon>Metazoa</taxon>
        <taxon>Chordata</taxon>
        <taxon>Craniata</taxon>
        <taxon>Vertebrata</taxon>
        <taxon>Euteleostomi</taxon>
        <taxon>Mammalia</taxon>
        <taxon>Eutheria</taxon>
        <taxon>Laurasiatheria</taxon>
        <taxon>Chiroptera</taxon>
        <taxon>Yangochiroptera</taxon>
        <taxon>Vespertilionidae</taxon>
        <taxon>Cnephaeus</taxon>
    </lineage>
</organism>
<evidence type="ECO:0000313" key="3">
    <source>
        <dbReference type="Proteomes" id="UP001177744"/>
    </source>
</evidence>